<dbReference type="EMBL" id="CP137578">
    <property type="protein sequence ID" value="WOX29851.1"/>
    <property type="molecule type" value="Genomic_DNA"/>
</dbReference>
<keyword evidence="5" id="KW-1185">Reference proteome</keyword>
<organism evidence="2 4">
    <name type="scientific">Pseudoalteromonas maricaloris</name>
    <dbReference type="NCBI Taxonomy" id="184924"/>
    <lineage>
        <taxon>Bacteria</taxon>
        <taxon>Pseudomonadati</taxon>
        <taxon>Pseudomonadota</taxon>
        <taxon>Gammaproteobacteria</taxon>
        <taxon>Alteromonadales</taxon>
        <taxon>Pseudoalteromonadaceae</taxon>
        <taxon>Pseudoalteromonas</taxon>
    </lineage>
</organism>
<dbReference type="InterPro" id="IPR003593">
    <property type="entry name" value="AAA+_ATPase"/>
</dbReference>
<dbReference type="EMBL" id="WEIA01000002">
    <property type="protein sequence ID" value="NLR20665.1"/>
    <property type="molecule type" value="Genomic_DNA"/>
</dbReference>
<dbReference type="PANTHER" id="PTHR32182">
    <property type="entry name" value="DNA REPLICATION AND REPAIR PROTEIN RECF"/>
    <property type="match status" value="1"/>
</dbReference>
<dbReference type="InterPro" id="IPR053498">
    <property type="entry name" value="Retron_ATPase"/>
</dbReference>
<evidence type="ECO:0000313" key="5">
    <source>
        <dbReference type="Proteomes" id="UP001304419"/>
    </source>
</evidence>
<dbReference type="GO" id="GO:0000731">
    <property type="term" value="P:DNA synthesis involved in DNA repair"/>
    <property type="evidence" value="ECO:0007669"/>
    <property type="project" value="TreeGrafter"/>
</dbReference>
<dbReference type="Proteomes" id="UP001304419">
    <property type="component" value="Chromosome 1"/>
</dbReference>
<reference evidence="2" key="1">
    <citation type="submission" date="2019-10" db="EMBL/GenBank/DDBJ databases">
        <authorList>
            <person name="Paulsen S."/>
        </authorList>
    </citation>
    <scope>NUCLEOTIDE SEQUENCE</scope>
    <source>
        <strain evidence="2">LMG 19692</strain>
    </source>
</reference>
<protein>
    <submittedName>
        <fullName evidence="2">AAA family ATPase</fullName>
    </submittedName>
    <submittedName>
        <fullName evidence="3">Retron Ec78 anti-phage system effector ATPase PtuA</fullName>
    </submittedName>
</protein>
<feature type="domain" description="AAA+ ATPase" evidence="1">
    <location>
        <begin position="85"/>
        <end position="451"/>
    </location>
</feature>
<dbReference type="AlphaFoldDB" id="A0A8I2H1K9"/>
<gene>
    <name evidence="3" type="primary">ptuA</name>
    <name evidence="2" type="ORF">F9Y85_04900</name>
    <name evidence="3" type="ORF">R5H13_06180</name>
</gene>
<evidence type="ECO:0000259" key="1">
    <source>
        <dbReference type="SMART" id="SM00382"/>
    </source>
</evidence>
<reference evidence="3 5" key="2">
    <citation type="submission" date="2023-10" db="EMBL/GenBank/DDBJ databases">
        <title>To unveil natural product biosynthetic capacity in Pseudoalteromonas.</title>
        <authorList>
            <person name="Wang J."/>
        </authorList>
    </citation>
    <scope>NUCLEOTIDE SEQUENCE [LARGE SCALE GENOMIC DNA]</scope>
    <source>
        <strain evidence="3 5">DSM 15914</strain>
    </source>
</reference>
<dbReference type="NCBIfam" id="NF041760">
    <property type="entry name" value="PtuA"/>
    <property type="match status" value="1"/>
</dbReference>
<dbReference type="SUPFAM" id="SSF52540">
    <property type="entry name" value="P-loop containing nucleoside triphosphate hydrolases"/>
    <property type="match status" value="1"/>
</dbReference>
<dbReference type="RefSeq" id="WP_193521552.1">
    <property type="nucleotide sequence ID" value="NZ_CBCSDF010000002.1"/>
</dbReference>
<dbReference type="GO" id="GO:0006302">
    <property type="term" value="P:double-strand break repair"/>
    <property type="evidence" value="ECO:0007669"/>
    <property type="project" value="TreeGrafter"/>
</dbReference>
<dbReference type="Proteomes" id="UP000646877">
    <property type="component" value="Unassembled WGS sequence"/>
</dbReference>
<dbReference type="Gene3D" id="3.40.50.300">
    <property type="entry name" value="P-loop containing nucleotide triphosphate hydrolases"/>
    <property type="match status" value="1"/>
</dbReference>
<dbReference type="InterPro" id="IPR041685">
    <property type="entry name" value="AAA_GajA/Old/RecF-like"/>
</dbReference>
<dbReference type="PANTHER" id="PTHR32182:SF23">
    <property type="entry name" value="ATP BINDING PROTEIN"/>
    <property type="match status" value="1"/>
</dbReference>
<dbReference type="InterPro" id="IPR027417">
    <property type="entry name" value="P-loop_NTPase"/>
</dbReference>
<accession>A0A8I2H1K9</accession>
<proteinExistence type="predicted"/>
<evidence type="ECO:0000313" key="2">
    <source>
        <dbReference type="EMBL" id="NLR20665.1"/>
    </source>
</evidence>
<sequence length="541" mass="61192">MDNQHKTYSKTIKQLKSNATKGNLLSMFQLYENYKSGKHVEAVNEELAQTYFDMILEHLPSSVFSIKSINLHEFRRFRDLNIQFDKQMTVIIGDNGAGKTSIAESLSKLLSWFNQNLIKSNVNAKKIVESDINIVAKNYSELIGQFHLGDKTPLKLSLATPVSGYSGNISGDVAKSKQMGDMYRSVADKKNIELPLFAFYSVERSSVTLPKSSSDKTFLDVANSRFNALKDSLDASTQLEEFSRRYIELFNLAEGEETQEIKESRMTINSLNKLIEKFHEGKEPPAESELVIELKAENDKLNKLLDNKSRIHSKQLERVNYAIETLVPDVRDLRVDRSKGNQRLLVENFGNVVNISQLSQGQKSLVALTGDLALRLVTLNPNLENSLSGHGIVIIDEIELHLHPKWQQQIMLGLQETFPNIQFIVTTHSPQVLSTVDKNCIRQISFDDNSELTVSTPVFQTKGVTSADILARIMETNSTPENIKEAAWLNDFSRYLQSGDTASLEDVFIKIKNHYGSVHPVVVECESQVRIFEMKSRLKRD</sequence>
<evidence type="ECO:0000313" key="3">
    <source>
        <dbReference type="EMBL" id="WOX29851.1"/>
    </source>
</evidence>
<evidence type="ECO:0000313" key="4">
    <source>
        <dbReference type="Proteomes" id="UP000646877"/>
    </source>
</evidence>
<name>A0A8I2H1K9_9GAMM</name>
<dbReference type="SMART" id="SM00382">
    <property type="entry name" value="AAA"/>
    <property type="match status" value="1"/>
</dbReference>
<dbReference type="Pfam" id="PF13175">
    <property type="entry name" value="AAA_15"/>
    <property type="match status" value="1"/>
</dbReference>